<sequence length="535" mass="59267">MAAGLPDDCLDLPVDLREKTEMDVLKNWNDHFFCVDEFVVPVSLGVFSASVEREFVGDASVGDGEDQGFDSVGGQDNKLRVIAGREKDAAASPSTNKGESDMRTTGAFTLLEFDIPTDVSKDKSAPHPSVFGSSSSSEKTDRTLSLFTGRSGSGFAAGSIRAEEVIGAGLEEIYVPEWTVTKGFELNDGHSCANMIDHFTPPAFFKTVRGMEHEQLFAEFNVSAARNLSLSSEVRMRAEYNILEKRKWRSLAEEKDCLLGAKDKEIEELKSQLLKAKEESVEVHEAGDFISADLVEKLEMYEEALKRFRGECFHFRHLPITSLQGRRWLLTHGMQLLMAKCLNSTEYMEALGHAFGRAIEKGMQEGLAVGLSTVKLADICLNKLSNKKDASTWDVMDLLRLWTDAVRRIMRLSDLVDVVPKDVTPGPEGEKISMPQRRPHVAFLRGSISVLGTSFPLQSFNLYDPFPSASVTSYGPSHLGPNFPVSSTRLASLLRSKVDFQAFTFSGHGLLLLSERGIQFAPGIEQLPFRKYNEN</sequence>
<dbReference type="EMBL" id="BQNB010009597">
    <property type="protein sequence ID" value="GJS65718.1"/>
    <property type="molecule type" value="Genomic_DNA"/>
</dbReference>
<feature type="region of interest" description="Disordered" evidence="2">
    <location>
        <begin position="119"/>
        <end position="138"/>
    </location>
</feature>
<dbReference type="Proteomes" id="UP001151760">
    <property type="component" value="Unassembled WGS sequence"/>
</dbReference>
<name>A0ABQ4XLA4_9ASTR</name>
<gene>
    <name evidence="3" type="ORF">Tco_0680282</name>
</gene>
<organism evidence="3 4">
    <name type="scientific">Tanacetum coccineum</name>
    <dbReference type="NCBI Taxonomy" id="301880"/>
    <lineage>
        <taxon>Eukaryota</taxon>
        <taxon>Viridiplantae</taxon>
        <taxon>Streptophyta</taxon>
        <taxon>Embryophyta</taxon>
        <taxon>Tracheophyta</taxon>
        <taxon>Spermatophyta</taxon>
        <taxon>Magnoliopsida</taxon>
        <taxon>eudicotyledons</taxon>
        <taxon>Gunneridae</taxon>
        <taxon>Pentapetalae</taxon>
        <taxon>asterids</taxon>
        <taxon>campanulids</taxon>
        <taxon>Asterales</taxon>
        <taxon>Asteraceae</taxon>
        <taxon>Asteroideae</taxon>
        <taxon>Anthemideae</taxon>
        <taxon>Anthemidinae</taxon>
        <taxon>Tanacetum</taxon>
    </lineage>
</organism>
<evidence type="ECO:0000313" key="3">
    <source>
        <dbReference type="EMBL" id="GJS65718.1"/>
    </source>
</evidence>
<evidence type="ECO:0000313" key="4">
    <source>
        <dbReference type="Proteomes" id="UP001151760"/>
    </source>
</evidence>
<accession>A0ABQ4XLA4</accession>
<evidence type="ECO:0000256" key="1">
    <source>
        <dbReference type="SAM" id="Coils"/>
    </source>
</evidence>
<reference evidence="3" key="1">
    <citation type="journal article" date="2022" name="Int. J. Mol. Sci.">
        <title>Draft Genome of Tanacetum Coccineum: Genomic Comparison of Closely Related Tanacetum-Family Plants.</title>
        <authorList>
            <person name="Yamashiro T."/>
            <person name="Shiraishi A."/>
            <person name="Nakayama K."/>
            <person name="Satake H."/>
        </authorList>
    </citation>
    <scope>NUCLEOTIDE SEQUENCE</scope>
</reference>
<evidence type="ECO:0000256" key="2">
    <source>
        <dbReference type="SAM" id="MobiDB-lite"/>
    </source>
</evidence>
<keyword evidence="1" id="KW-0175">Coiled coil</keyword>
<reference evidence="3" key="2">
    <citation type="submission" date="2022-01" db="EMBL/GenBank/DDBJ databases">
        <authorList>
            <person name="Yamashiro T."/>
            <person name="Shiraishi A."/>
            <person name="Satake H."/>
            <person name="Nakayama K."/>
        </authorList>
    </citation>
    <scope>NUCLEOTIDE SEQUENCE</scope>
</reference>
<feature type="coiled-coil region" evidence="1">
    <location>
        <begin position="259"/>
        <end position="311"/>
    </location>
</feature>
<proteinExistence type="predicted"/>
<protein>
    <submittedName>
        <fullName evidence="3">Uncharacterized protein</fullName>
    </submittedName>
</protein>
<keyword evidence="4" id="KW-1185">Reference proteome</keyword>
<comment type="caution">
    <text evidence="3">The sequence shown here is derived from an EMBL/GenBank/DDBJ whole genome shotgun (WGS) entry which is preliminary data.</text>
</comment>